<dbReference type="Gene3D" id="3.90.228.10">
    <property type="match status" value="1"/>
</dbReference>
<keyword evidence="1" id="KW-0520">NAD</keyword>
<dbReference type="InterPro" id="IPR051712">
    <property type="entry name" value="ARTD-AVP"/>
</dbReference>
<feature type="compositionally biased region" description="Polar residues" evidence="2">
    <location>
        <begin position="7"/>
        <end position="18"/>
    </location>
</feature>
<organism evidence="4 5">
    <name type="scientific">Prorocentrum cordatum</name>
    <dbReference type="NCBI Taxonomy" id="2364126"/>
    <lineage>
        <taxon>Eukaryota</taxon>
        <taxon>Sar</taxon>
        <taxon>Alveolata</taxon>
        <taxon>Dinophyceae</taxon>
        <taxon>Prorocentrales</taxon>
        <taxon>Prorocentraceae</taxon>
        <taxon>Prorocentrum</taxon>
    </lineage>
</organism>
<proteinExistence type="predicted"/>
<dbReference type="EC" id="2.4.2.-" evidence="1"/>
<keyword evidence="1" id="KW-0328">Glycosyltransferase</keyword>
<dbReference type="PANTHER" id="PTHR45740:SF2">
    <property type="entry name" value="POLY [ADP-RIBOSE] POLYMERASE"/>
    <property type="match status" value="1"/>
</dbReference>
<evidence type="ECO:0000259" key="3">
    <source>
        <dbReference type="PROSITE" id="PS51059"/>
    </source>
</evidence>
<feature type="non-terminal residue" evidence="4">
    <location>
        <position position="153"/>
    </location>
</feature>
<feature type="domain" description="PARP catalytic" evidence="3">
    <location>
        <begin position="1"/>
        <end position="153"/>
    </location>
</feature>
<dbReference type="EMBL" id="CAUYUJ010017770">
    <property type="protein sequence ID" value="CAK0877733.1"/>
    <property type="molecule type" value="Genomic_DNA"/>
</dbReference>
<dbReference type="Pfam" id="PF00644">
    <property type="entry name" value="PARP"/>
    <property type="match status" value="1"/>
</dbReference>
<feature type="region of interest" description="Disordered" evidence="2">
    <location>
        <begin position="1"/>
        <end position="22"/>
    </location>
</feature>
<gene>
    <name evidence="4" type="ORF">PCOR1329_LOCUS61704</name>
</gene>
<keyword evidence="1" id="KW-0808">Transferase</keyword>
<dbReference type="PANTHER" id="PTHR45740">
    <property type="entry name" value="POLY [ADP-RIBOSE] POLYMERASE"/>
    <property type="match status" value="1"/>
</dbReference>
<evidence type="ECO:0000313" key="5">
    <source>
        <dbReference type="Proteomes" id="UP001189429"/>
    </source>
</evidence>
<sequence length="153" mass="17084">VPGRTGEPTSWTPGSTSGRRPVCPRFQRELRSEKRYLWHGTSAAAADHICKNDFKLRLAGTATGTLYGPGSYFAESITKADEYSRVEGGTNTVLLCRVLGGRVRYCDERTPDSDQLTSDCIEGPYDSILGDRKKTSNTYREFIIFDTEDVYPE</sequence>
<keyword evidence="5" id="KW-1185">Reference proteome</keyword>
<dbReference type="Proteomes" id="UP001189429">
    <property type="component" value="Unassembled WGS sequence"/>
</dbReference>
<evidence type="ECO:0000313" key="4">
    <source>
        <dbReference type="EMBL" id="CAK0877733.1"/>
    </source>
</evidence>
<reference evidence="4" key="1">
    <citation type="submission" date="2023-10" db="EMBL/GenBank/DDBJ databases">
        <authorList>
            <person name="Chen Y."/>
            <person name="Shah S."/>
            <person name="Dougan E. K."/>
            <person name="Thang M."/>
            <person name="Chan C."/>
        </authorList>
    </citation>
    <scope>NUCLEOTIDE SEQUENCE [LARGE SCALE GENOMIC DNA]</scope>
</reference>
<name>A0ABN9VYM7_9DINO</name>
<dbReference type="SUPFAM" id="SSF56399">
    <property type="entry name" value="ADP-ribosylation"/>
    <property type="match status" value="1"/>
</dbReference>
<protein>
    <recommendedName>
        <fullName evidence="1">Poly [ADP-ribose] polymerase</fullName>
        <shortName evidence="1">PARP</shortName>
        <ecNumber evidence="1">2.4.2.-</ecNumber>
    </recommendedName>
</protein>
<evidence type="ECO:0000256" key="2">
    <source>
        <dbReference type="SAM" id="MobiDB-lite"/>
    </source>
</evidence>
<evidence type="ECO:0000256" key="1">
    <source>
        <dbReference type="RuleBase" id="RU362114"/>
    </source>
</evidence>
<comment type="caution">
    <text evidence="4">The sequence shown here is derived from an EMBL/GenBank/DDBJ whole genome shotgun (WGS) entry which is preliminary data.</text>
</comment>
<accession>A0ABN9VYM7</accession>
<dbReference type="PROSITE" id="PS51059">
    <property type="entry name" value="PARP_CATALYTIC"/>
    <property type="match status" value="1"/>
</dbReference>
<dbReference type="InterPro" id="IPR012317">
    <property type="entry name" value="Poly(ADP-ribose)pol_cat_dom"/>
</dbReference>
<feature type="non-terminal residue" evidence="4">
    <location>
        <position position="1"/>
    </location>
</feature>